<dbReference type="KEGG" id="rhoz:GXP67_00020"/>
<protein>
    <submittedName>
        <fullName evidence="1">Uncharacterized protein</fullName>
    </submittedName>
</protein>
<organism evidence="1 2">
    <name type="scientific">Rhodocytophaga rosea</name>
    <dbReference type="NCBI Taxonomy" id="2704465"/>
    <lineage>
        <taxon>Bacteria</taxon>
        <taxon>Pseudomonadati</taxon>
        <taxon>Bacteroidota</taxon>
        <taxon>Cytophagia</taxon>
        <taxon>Cytophagales</taxon>
        <taxon>Rhodocytophagaceae</taxon>
        <taxon>Rhodocytophaga</taxon>
    </lineage>
</organism>
<dbReference type="EMBL" id="CP048222">
    <property type="protein sequence ID" value="QHT65173.1"/>
    <property type="molecule type" value="Genomic_DNA"/>
</dbReference>
<name>A0A6C0GBE9_9BACT</name>
<keyword evidence="2" id="KW-1185">Reference proteome</keyword>
<dbReference type="Proteomes" id="UP000480178">
    <property type="component" value="Chromosome"/>
</dbReference>
<reference evidence="1 2" key="1">
    <citation type="submission" date="2020-01" db="EMBL/GenBank/DDBJ databases">
        <authorList>
            <person name="Kim M.K."/>
        </authorList>
    </citation>
    <scope>NUCLEOTIDE SEQUENCE [LARGE SCALE GENOMIC DNA]</scope>
    <source>
        <strain evidence="1 2">172606-1</strain>
    </source>
</reference>
<proteinExistence type="predicted"/>
<accession>A0A6C0GBE9</accession>
<dbReference type="AlphaFoldDB" id="A0A6C0GBE9"/>
<gene>
    <name evidence="1" type="ORF">GXP67_00020</name>
</gene>
<sequence length="72" mass="8390">MRLEKQLIIKYWSKTNAFYQAKLVEKNQVITLSQEEANKLIGATSWTDIANKAISVKSRDMIEKTYVFTPQH</sequence>
<dbReference type="RefSeq" id="WP_162441261.1">
    <property type="nucleotide sequence ID" value="NZ_CP048222.1"/>
</dbReference>
<evidence type="ECO:0000313" key="2">
    <source>
        <dbReference type="Proteomes" id="UP000480178"/>
    </source>
</evidence>
<evidence type="ECO:0000313" key="1">
    <source>
        <dbReference type="EMBL" id="QHT65173.1"/>
    </source>
</evidence>